<evidence type="ECO:0000313" key="1">
    <source>
        <dbReference type="EMBL" id="MBD9721700.1"/>
    </source>
</evidence>
<dbReference type="InterPro" id="IPR023393">
    <property type="entry name" value="START-like_dom_sf"/>
</dbReference>
<dbReference type="GeneID" id="79929489"/>
<comment type="caution">
    <text evidence="1">The sequence shown here is derived from an EMBL/GenBank/DDBJ whole genome shotgun (WGS) entry which is preliminary data.</text>
</comment>
<dbReference type="SUPFAM" id="SSF55961">
    <property type="entry name" value="Bet v1-like"/>
    <property type="match status" value="1"/>
</dbReference>
<evidence type="ECO:0000313" key="2">
    <source>
        <dbReference type="Proteomes" id="UP000661025"/>
    </source>
</evidence>
<proteinExistence type="predicted"/>
<dbReference type="Gene3D" id="3.30.530.20">
    <property type="match status" value="1"/>
</dbReference>
<dbReference type="Pfam" id="PF08982">
    <property type="entry name" value="AtaL"/>
    <property type="match status" value="1"/>
</dbReference>
<protein>
    <submittedName>
        <fullName evidence="1">DUF1857 family protein</fullName>
    </submittedName>
</protein>
<dbReference type="RefSeq" id="WP_086798012.1">
    <property type="nucleotide sequence ID" value="NZ_CP119182.1"/>
</dbReference>
<accession>A0A927KWK7</accession>
<reference evidence="1" key="1">
    <citation type="submission" date="2020-09" db="EMBL/GenBank/DDBJ databases">
        <title>Streptomyces canutascabiei sp. nov., which causes potato common scab and is distributed across the world.</title>
        <authorList>
            <person name="Nguyen H.P."/>
            <person name="Weisberg A.J."/>
            <person name="Chang J.H."/>
            <person name="Clarke C.R."/>
        </authorList>
    </citation>
    <scope>NUCLEOTIDE SEQUENCE</scope>
    <source>
        <strain evidence="1">ID-01-6.2a</strain>
    </source>
</reference>
<gene>
    <name evidence="1" type="ORF">IHE70_00295</name>
</gene>
<dbReference type="InterPro" id="IPR015075">
    <property type="entry name" value="AtaL"/>
</dbReference>
<name>A0A927KWK7_9ACTN</name>
<sequence length="160" mass="17761">MIIFKYTLPVNDPGLPEHPEIDRDQLWESLVHKAANPVSYVPSISFAEVLEEFEGGFVRRIALRGDHSVLLRERVTLEPKQRIVFTQLDNPLLTEITNEIGVDAEGFLTFTFTATLSAAGVERSRREAGFIAENDLLFYDTAAATVNTVRLTAARAVTAA</sequence>
<dbReference type="AlphaFoldDB" id="A0A927KWK7"/>
<dbReference type="Proteomes" id="UP000661025">
    <property type="component" value="Unassembled WGS sequence"/>
</dbReference>
<dbReference type="EMBL" id="JACYXT010000001">
    <property type="protein sequence ID" value="MBD9721700.1"/>
    <property type="molecule type" value="Genomic_DNA"/>
</dbReference>
<organism evidence="1 2">
    <name type="scientific">Streptomyces caniscabiei</name>
    <dbReference type="NCBI Taxonomy" id="2746961"/>
    <lineage>
        <taxon>Bacteria</taxon>
        <taxon>Bacillati</taxon>
        <taxon>Actinomycetota</taxon>
        <taxon>Actinomycetes</taxon>
        <taxon>Kitasatosporales</taxon>
        <taxon>Streptomycetaceae</taxon>
        <taxon>Streptomyces</taxon>
    </lineage>
</organism>